<dbReference type="CDD" id="cd02219">
    <property type="entry name" value="cupin_YjlB-like"/>
    <property type="match status" value="1"/>
</dbReference>
<sequence length="206" mass="22438">MSSYEKVTQPEAYSLKRTAHCPNNDLPVLVYRGVFQPLNEDSASELLQRHGWEKKGTWGTISLKHFHPNTHECYGVFQGSSELVFGEGISDESGSGVRCVVRAGDVVVVPAGVGHASVSKAEGAADPVERGGGEYRYVGVYPKGSPDYKYELGKKTLEEKSGLVEEVSAVPVPPNDPLYGLDGPLVKIWNNSRGQSKKYWIIDNGV</sequence>
<dbReference type="Proteomes" id="UP000070121">
    <property type="component" value="Unassembled WGS sequence"/>
</dbReference>
<dbReference type="STRING" id="1209931.A0A135V4J7"/>
<dbReference type="InterPro" id="IPR047121">
    <property type="entry name" value="YjiB-like"/>
</dbReference>
<evidence type="ECO:0000313" key="2">
    <source>
        <dbReference type="EMBL" id="KXH67594.1"/>
    </source>
</evidence>
<comment type="caution">
    <text evidence="2">The sequence shown here is derived from an EMBL/GenBank/DDBJ whole genome shotgun (WGS) entry which is preliminary data.</text>
</comment>
<dbReference type="AlphaFoldDB" id="A0A135V4J7"/>
<organism evidence="2 3">
    <name type="scientific">Colletotrichum salicis</name>
    <dbReference type="NCBI Taxonomy" id="1209931"/>
    <lineage>
        <taxon>Eukaryota</taxon>
        <taxon>Fungi</taxon>
        <taxon>Dikarya</taxon>
        <taxon>Ascomycota</taxon>
        <taxon>Pezizomycotina</taxon>
        <taxon>Sordariomycetes</taxon>
        <taxon>Hypocreomycetidae</taxon>
        <taxon>Glomerellales</taxon>
        <taxon>Glomerellaceae</taxon>
        <taxon>Colletotrichum</taxon>
        <taxon>Colletotrichum acutatum species complex</taxon>
    </lineage>
</organism>
<dbReference type="SUPFAM" id="SSF51182">
    <property type="entry name" value="RmlC-like cupins"/>
    <property type="match status" value="1"/>
</dbReference>
<evidence type="ECO:0000313" key="3">
    <source>
        <dbReference type="Proteomes" id="UP000070121"/>
    </source>
</evidence>
<dbReference type="PANTHER" id="PTHR36448">
    <property type="entry name" value="BLR7373 PROTEIN"/>
    <property type="match status" value="1"/>
</dbReference>
<dbReference type="InterPro" id="IPR011051">
    <property type="entry name" value="RmlC_Cupin_sf"/>
</dbReference>
<name>A0A135V4J7_9PEZI</name>
<dbReference type="Pfam" id="PF00190">
    <property type="entry name" value="Cupin_1"/>
    <property type="match status" value="1"/>
</dbReference>
<proteinExistence type="predicted"/>
<dbReference type="OrthoDB" id="2446447at2759"/>
<accession>A0A135V4J7</accession>
<gene>
    <name evidence="2" type="ORF">CSAL01_03633</name>
</gene>
<dbReference type="PANTHER" id="PTHR36448:SF2">
    <property type="entry name" value="CUPIN TYPE-1 DOMAIN-CONTAINING PROTEIN"/>
    <property type="match status" value="1"/>
</dbReference>
<feature type="domain" description="Cupin type-1" evidence="1">
    <location>
        <begin position="62"/>
        <end position="120"/>
    </location>
</feature>
<dbReference type="Gene3D" id="2.60.120.10">
    <property type="entry name" value="Jelly Rolls"/>
    <property type="match status" value="1"/>
</dbReference>
<dbReference type="EMBL" id="JFFI01000456">
    <property type="protein sequence ID" value="KXH67594.1"/>
    <property type="molecule type" value="Genomic_DNA"/>
</dbReference>
<dbReference type="InterPro" id="IPR006045">
    <property type="entry name" value="Cupin_1"/>
</dbReference>
<evidence type="ECO:0000259" key="1">
    <source>
        <dbReference type="Pfam" id="PF00190"/>
    </source>
</evidence>
<protein>
    <recommendedName>
        <fullName evidence="1">Cupin type-1 domain-containing protein</fullName>
    </recommendedName>
</protein>
<keyword evidence="3" id="KW-1185">Reference proteome</keyword>
<dbReference type="InterPro" id="IPR014710">
    <property type="entry name" value="RmlC-like_jellyroll"/>
</dbReference>
<reference evidence="2 3" key="1">
    <citation type="submission" date="2014-02" db="EMBL/GenBank/DDBJ databases">
        <title>The genome sequence of Colletotrichum salicis CBS 607.94.</title>
        <authorList>
            <person name="Baroncelli R."/>
            <person name="Thon M.R."/>
        </authorList>
    </citation>
    <scope>NUCLEOTIDE SEQUENCE [LARGE SCALE GENOMIC DNA]</scope>
    <source>
        <strain evidence="2 3">CBS 607.94</strain>
    </source>
</reference>